<dbReference type="GO" id="GO:0000139">
    <property type="term" value="C:Golgi membrane"/>
    <property type="evidence" value="ECO:0007669"/>
    <property type="project" value="UniProtKB-SubCell"/>
</dbReference>
<gene>
    <name evidence="10" type="ORF">TVY486_0200400</name>
</gene>
<proteinExistence type="inferred from homology"/>
<evidence type="ECO:0000256" key="8">
    <source>
        <dbReference type="SAM" id="Coils"/>
    </source>
</evidence>
<evidence type="ECO:0000313" key="10">
    <source>
        <dbReference type="EMBL" id="CCC46621.1"/>
    </source>
</evidence>
<protein>
    <recommendedName>
        <fullName evidence="3">Conserved oligomeric Golgi complex subunit 1</fullName>
    </recommendedName>
</protein>
<evidence type="ECO:0000256" key="6">
    <source>
        <dbReference type="ARBA" id="ARBA00023034"/>
    </source>
</evidence>
<keyword evidence="8" id="KW-0175">Coiled coil</keyword>
<evidence type="ECO:0000256" key="9">
    <source>
        <dbReference type="SAM" id="MobiDB-lite"/>
    </source>
</evidence>
<sequence>MSSEEAIQEVQRIFMTNSVEQAHEYLRRITPGIKESDERLKCIVGQSYHEVMATCDQVVTLERTCGKLLQLQKQLQQKPLDSTASFIPLCMSVPHSFGRVGREAENEAKCPTKRANLPESPNAARTPPRSDSRCDMAFEGDVVGAGDCKESENGGPMCRQSERVQLIQDGAALEGLLGTYQLKNAAAFLGGTKKAHVVDLPQGAMVQQKPQLSNLHLGGSRMRHAIRELLRKHADNAAKSLLHSRFGGGRKLTQTGASRGSFSETSVGRNSISSFISYMEEAHAAVGIVTQMKPSNALLLLIETVNEIVKDDFNLISAAVSGTPFPECCPTDAGVQDAKKGGSLHPLRVTKWLRAAFSLPYYLQSDVRETENKNNIRGRSDSVDCGVSQRQCCVADAAVSLHVVLRAQCLFCHLVLYVASMIPRLWASTISNTDDHAAADSKDEFAAALPDSYEGLLFTQMSPHYQRQELQKLLTLRAHLSMSFGRRMKEETDVCEREMTSSLRMSGDFSKDGLRKSWNWTPTTEKAPGDVARNSFSSQKIQGHSSEYTSESLLRGGSPYLNEVLRHVCGLQILDPRSLRKRDASSYGSWKDKILTNRGVCIEEGSKPQAFGIEEVRRCLLGTQDLVLQLFSEVANAGLLLDPCYIGLQGQLSRQQGQALRERLQNPEWCASVTSLFDEAKWADVITMSTERALLRAVNAALVKADNICQGMIEKICNECREDFSGNNIREGNECENDSRGGLQKGEGLVHWDSVQLTLPQFARHVLRKSLYVSERVAEQQLGDKALFSLPPSFGVGGCAAALCRGAKEDTNQDPELAQAVLELLWPSSMSSKQRTSFNGMNRDAQNSNDNFFGARSTVPCAEVSDFLFTPEVGEADDALAHGCTAVCTQGGEEGGSPSQSTKRGSLHVILMRIFEAEQVWPESQATIRACIMEWFEKVLRRIQNAMHDKEEALKKMETEGNDDEERCASGTYFRLLVSTIVMFSRFSVLVEVLLYVLEQVDPLAFLISTLRDAIAACHRPWIRLLRSEWEKGLSRMYRIVLSLPLNPTETESASGAPLASTRGMHAMQYAACQLRAQSVSGSCEQQATIAYPTHVTPHLAELIFHLQYILYTAGANRHLHDTVISVLMSELRDGTASVIMNTVLPAFSVGIASSCKTMQSGMGAVLDFGSNRTAVAENWMPNDNSDIVLLHLYFDVLFASDVFSQHKDASSDSIAEALSAIEKLVDPVVWQLAFPLLKRASEQLLSASSLSFGLWNIRASGLWGQQNKPSAESEQGTVVKPQSGAVALPGERARFPLLPLIFPASISSSSSVPLYIQTT</sequence>
<reference evidence="10" key="1">
    <citation type="journal article" date="2012" name="Proc. Natl. Acad. Sci. U.S.A.">
        <title>Antigenic diversity is generated by distinct evolutionary mechanisms in African trypanosome species.</title>
        <authorList>
            <person name="Jackson A.P."/>
            <person name="Berry A."/>
            <person name="Aslett M."/>
            <person name="Allison H.C."/>
            <person name="Burton P."/>
            <person name="Vavrova-Anderson J."/>
            <person name="Brown R."/>
            <person name="Browne H."/>
            <person name="Corton N."/>
            <person name="Hauser H."/>
            <person name="Gamble J."/>
            <person name="Gilderthorp R."/>
            <person name="Marcello L."/>
            <person name="McQuillan J."/>
            <person name="Otto T.D."/>
            <person name="Quail M.A."/>
            <person name="Sanders M.J."/>
            <person name="van Tonder A."/>
            <person name="Ginger M.L."/>
            <person name="Field M.C."/>
            <person name="Barry J.D."/>
            <person name="Hertz-Fowler C."/>
            <person name="Berriman M."/>
        </authorList>
    </citation>
    <scope>NUCLEOTIDE SEQUENCE</scope>
    <source>
        <strain evidence="10">Y486</strain>
    </source>
</reference>
<dbReference type="GO" id="GO:0006891">
    <property type="term" value="P:intra-Golgi vesicle-mediated transport"/>
    <property type="evidence" value="ECO:0007669"/>
    <property type="project" value="InterPro"/>
</dbReference>
<evidence type="ECO:0000256" key="7">
    <source>
        <dbReference type="ARBA" id="ARBA00023136"/>
    </source>
</evidence>
<evidence type="ECO:0000256" key="3">
    <source>
        <dbReference type="ARBA" id="ARBA00020978"/>
    </source>
</evidence>
<keyword evidence="7" id="KW-0472">Membrane</keyword>
<dbReference type="InterPro" id="IPR033370">
    <property type="entry name" value="COG1"/>
</dbReference>
<name>G0TRQ0_TRYVY</name>
<dbReference type="GO" id="GO:0017119">
    <property type="term" value="C:Golgi transport complex"/>
    <property type="evidence" value="ECO:0007669"/>
    <property type="project" value="InterPro"/>
</dbReference>
<dbReference type="PANTHER" id="PTHR31658">
    <property type="entry name" value="CONSERVED OLIGOMERIC GOLGI COMPLEX SUBUNIT 1"/>
    <property type="match status" value="1"/>
</dbReference>
<dbReference type="VEuPathDB" id="TriTrypDB:TvY486_0200400"/>
<evidence type="ECO:0000256" key="2">
    <source>
        <dbReference type="ARBA" id="ARBA00006653"/>
    </source>
</evidence>
<evidence type="ECO:0000256" key="5">
    <source>
        <dbReference type="ARBA" id="ARBA00022927"/>
    </source>
</evidence>
<dbReference type="Pfam" id="PF08700">
    <property type="entry name" value="VPS51_Exo84_N"/>
    <property type="match status" value="1"/>
</dbReference>
<organism evidence="10">
    <name type="scientific">Trypanosoma vivax (strain Y486)</name>
    <dbReference type="NCBI Taxonomy" id="1055687"/>
    <lineage>
        <taxon>Eukaryota</taxon>
        <taxon>Discoba</taxon>
        <taxon>Euglenozoa</taxon>
        <taxon>Kinetoplastea</taxon>
        <taxon>Metakinetoplastina</taxon>
        <taxon>Trypanosomatida</taxon>
        <taxon>Trypanosomatidae</taxon>
        <taxon>Trypanosoma</taxon>
        <taxon>Duttonella</taxon>
    </lineage>
</organism>
<keyword evidence="5" id="KW-0653">Protein transport</keyword>
<dbReference type="OMA" id="LQHILYT"/>
<feature type="region of interest" description="Disordered" evidence="9">
    <location>
        <begin position="104"/>
        <end position="134"/>
    </location>
</feature>
<feature type="coiled-coil region" evidence="8">
    <location>
        <begin position="936"/>
        <end position="967"/>
    </location>
</feature>
<comment type="subcellular location">
    <subcellularLocation>
        <location evidence="1">Golgi apparatus membrane</location>
        <topology evidence="1">Peripheral membrane protein</topology>
    </subcellularLocation>
</comment>
<dbReference type="EMBL" id="HE573018">
    <property type="protein sequence ID" value="CCC46621.1"/>
    <property type="molecule type" value="Genomic_DNA"/>
</dbReference>
<comment type="similarity">
    <text evidence="2">Belongs to the COG1 family.</text>
</comment>
<keyword evidence="6" id="KW-0333">Golgi apparatus</keyword>
<dbReference type="GO" id="GO:0015031">
    <property type="term" value="P:protein transport"/>
    <property type="evidence" value="ECO:0007669"/>
    <property type="project" value="UniProtKB-KW"/>
</dbReference>
<keyword evidence="4" id="KW-0813">Transport</keyword>
<accession>G0TRQ0</accession>
<evidence type="ECO:0000256" key="1">
    <source>
        <dbReference type="ARBA" id="ARBA00004395"/>
    </source>
</evidence>
<evidence type="ECO:0000256" key="4">
    <source>
        <dbReference type="ARBA" id="ARBA00022448"/>
    </source>
</evidence>
<dbReference type="PANTHER" id="PTHR31658:SF0">
    <property type="entry name" value="CONSERVED OLIGOMERIC GOLGI COMPLEX SUBUNIT 1"/>
    <property type="match status" value="1"/>
</dbReference>